<dbReference type="PRINTS" id="PR00038">
    <property type="entry name" value="HTHLUXR"/>
</dbReference>
<evidence type="ECO:0000259" key="4">
    <source>
        <dbReference type="PROSITE" id="PS50043"/>
    </source>
</evidence>
<dbReference type="GO" id="GO:0000160">
    <property type="term" value="P:phosphorelay signal transduction system"/>
    <property type="evidence" value="ECO:0007669"/>
    <property type="project" value="InterPro"/>
</dbReference>
<dbReference type="EMBL" id="JAECZC010000060">
    <property type="protein sequence ID" value="MBH8565382.1"/>
    <property type="molecule type" value="Genomic_DNA"/>
</dbReference>
<feature type="modified residue" description="4-aspartylphosphate" evidence="3">
    <location>
        <position position="54"/>
    </location>
</feature>
<dbReference type="InterPro" id="IPR016032">
    <property type="entry name" value="Sig_transdc_resp-reg_C-effctor"/>
</dbReference>
<dbReference type="GO" id="GO:0003677">
    <property type="term" value="F:DNA binding"/>
    <property type="evidence" value="ECO:0007669"/>
    <property type="project" value="UniProtKB-KW"/>
</dbReference>
<gene>
    <name evidence="6" type="ORF">I8748_24940</name>
</gene>
<dbReference type="RefSeq" id="WP_198127182.1">
    <property type="nucleotide sequence ID" value="NZ_JAECZC010000060.1"/>
</dbReference>
<dbReference type="PROSITE" id="PS50043">
    <property type="entry name" value="HTH_LUXR_2"/>
    <property type="match status" value="1"/>
</dbReference>
<dbReference type="InterPro" id="IPR051015">
    <property type="entry name" value="EvgA-like"/>
</dbReference>
<feature type="domain" description="Response regulatory" evidence="5">
    <location>
        <begin position="3"/>
        <end position="119"/>
    </location>
</feature>
<evidence type="ECO:0000259" key="5">
    <source>
        <dbReference type="PROSITE" id="PS50110"/>
    </source>
</evidence>
<dbReference type="PROSITE" id="PS50110">
    <property type="entry name" value="RESPONSE_REGULATORY"/>
    <property type="match status" value="1"/>
</dbReference>
<name>A0A8J7HXW4_9NOST</name>
<dbReference type="AlphaFoldDB" id="A0A8J7HXW4"/>
<dbReference type="InterPro" id="IPR000792">
    <property type="entry name" value="Tscrpt_reg_LuxR_C"/>
</dbReference>
<dbReference type="Pfam" id="PF00072">
    <property type="entry name" value="Response_reg"/>
    <property type="match status" value="1"/>
</dbReference>
<protein>
    <submittedName>
        <fullName evidence="6">Response regulator transcription factor</fullName>
    </submittedName>
</protein>
<dbReference type="PANTHER" id="PTHR45566:SF1">
    <property type="entry name" value="HTH-TYPE TRANSCRIPTIONAL REGULATOR YHJB-RELATED"/>
    <property type="match status" value="1"/>
</dbReference>
<keyword evidence="1 3" id="KW-0597">Phosphoprotein</keyword>
<evidence type="ECO:0000256" key="2">
    <source>
        <dbReference type="ARBA" id="ARBA00023125"/>
    </source>
</evidence>
<feature type="domain" description="HTH luxR-type" evidence="4">
    <location>
        <begin position="140"/>
        <end position="205"/>
    </location>
</feature>
<evidence type="ECO:0000256" key="3">
    <source>
        <dbReference type="PROSITE-ProRule" id="PRU00169"/>
    </source>
</evidence>
<dbReference type="PROSITE" id="PS00622">
    <property type="entry name" value="HTH_LUXR_1"/>
    <property type="match status" value="1"/>
</dbReference>
<dbReference type="GO" id="GO:0006355">
    <property type="term" value="P:regulation of DNA-templated transcription"/>
    <property type="evidence" value="ECO:0007669"/>
    <property type="project" value="InterPro"/>
</dbReference>
<dbReference type="PANTHER" id="PTHR45566">
    <property type="entry name" value="HTH-TYPE TRANSCRIPTIONAL REGULATOR YHJB-RELATED"/>
    <property type="match status" value="1"/>
</dbReference>
<comment type="caution">
    <text evidence="6">The sequence shown here is derived from an EMBL/GenBank/DDBJ whole genome shotgun (WGS) entry which is preliminary data.</text>
</comment>
<dbReference type="CDD" id="cd06170">
    <property type="entry name" value="LuxR_C_like"/>
    <property type="match status" value="1"/>
</dbReference>
<dbReference type="SUPFAM" id="SSF52172">
    <property type="entry name" value="CheY-like"/>
    <property type="match status" value="1"/>
</dbReference>
<dbReference type="InterPro" id="IPR011006">
    <property type="entry name" value="CheY-like_superfamily"/>
</dbReference>
<dbReference type="InterPro" id="IPR001789">
    <property type="entry name" value="Sig_transdc_resp-reg_receiver"/>
</dbReference>
<dbReference type="Proteomes" id="UP000632766">
    <property type="component" value="Unassembled WGS sequence"/>
</dbReference>
<organism evidence="6 7">
    <name type="scientific">Amazonocrinis nigriterrae CENA67</name>
    <dbReference type="NCBI Taxonomy" id="2794033"/>
    <lineage>
        <taxon>Bacteria</taxon>
        <taxon>Bacillati</taxon>
        <taxon>Cyanobacteriota</taxon>
        <taxon>Cyanophyceae</taxon>
        <taxon>Nostocales</taxon>
        <taxon>Nostocaceae</taxon>
        <taxon>Amazonocrinis</taxon>
        <taxon>Amazonocrinis nigriterrae</taxon>
    </lineage>
</organism>
<evidence type="ECO:0000256" key="1">
    <source>
        <dbReference type="ARBA" id="ARBA00022553"/>
    </source>
</evidence>
<keyword evidence="2" id="KW-0238">DNA-binding</keyword>
<accession>A0A8J7HXW4</accession>
<dbReference type="Pfam" id="PF00196">
    <property type="entry name" value="GerE"/>
    <property type="match status" value="1"/>
</dbReference>
<evidence type="ECO:0000313" key="6">
    <source>
        <dbReference type="EMBL" id="MBH8565382.1"/>
    </source>
</evidence>
<dbReference type="CDD" id="cd17535">
    <property type="entry name" value="REC_NarL-like"/>
    <property type="match status" value="1"/>
</dbReference>
<dbReference type="Gene3D" id="3.40.50.2300">
    <property type="match status" value="1"/>
</dbReference>
<proteinExistence type="predicted"/>
<evidence type="ECO:0000313" key="7">
    <source>
        <dbReference type="Proteomes" id="UP000632766"/>
    </source>
</evidence>
<dbReference type="SMART" id="SM00421">
    <property type="entry name" value="HTH_LUXR"/>
    <property type="match status" value="1"/>
</dbReference>
<dbReference type="InterPro" id="IPR058245">
    <property type="entry name" value="NreC/VraR/RcsB-like_REC"/>
</dbReference>
<dbReference type="SUPFAM" id="SSF46894">
    <property type="entry name" value="C-terminal effector domain of the bipartite response regulators"/>
    <property type="match status" value="1"/>
</dbReference>
<sequence length="209" mass="22585">MIRVMVVATSPVVRAGLSAVVSSNPQLTVVGSASNLDELAREVQQLQPDVVLLDLSNNSQSVWEKLLLIQEQQYPLGIIVIVEELDNIDLEAALRSGVRGILPSTSTESEIVAAVEAIAFGLVVLHPDMIELLPMREKVVANPVQTLTPREIEVLGMLGFGLGNKAIAKRLHISEHTVKFHVSSIFQKLGVSTRTEAVTVGVRLGLIML</sequence>
<keyword evidence="7" id="KW-1185">Reference proteome</keyword>
<reference evidence="6 7" key="1">
    <citation type="journal article" date="2021" name="Int. J. Syst. Evol. Microbiol.">
        <title>Amazonocrinis nigriterrae gen. nov., sp. nov., Atlanticothrix silvestris gen. nov., sp. nov. and Dendronalium phyllosphericum gen. nov., sp. nov., nostocacean cyanobacteria from Brazilian environments.</title>
        <authorList>
            <person name="Alvarenga D.O."/>
            <person name="Andreote A.P.D."/>
            <person name="Branco L.H.Z."/>
            <person name="Delbaje E."/>
            <person name="Cruz R.B."/>
            <person name="Varani A.M."/>
            <person name="Fiore M.F."/>
        </authorList>
    </citation>
    <scope>NUCLEOTIDE SEQUENCE [LARGE SCALE GENOMIC DNA]</scope>
    <source>
        <strain evidence="6 7">CENA67</strain>
    </source>
</reference>